<dbReference type="EMBL" id="JZWV01000793">
    <property type="protein sequence ID" value="KJY27830.1"/>
    <property type="molecule type" value="Genomic_DNA"/>
</dbReference>
<reference evidence="1 2" key="1">
    <citation type="submission" date="2015-02" db="EMBL/GenBank/DDBJ databases">
        <authorList>
            <person name="Ju K.-S."/>
            <person name="Doroghazi J.R."/>
            <person name="Metcalf W."/>
        </authorList>
    </citation>
    <scope>NUCLEOTIDE SEQUENCE [LARGE SCALE GENOMIC DNA]</scope>
    <source>
        <strain evidence="1 2">NRRL ISP-5550</strain>
    </source>
</reference>
<name>A0A0F4J0M2_9ACTN</name>
<dbReference type="Pfam" id="PF12900">
    <property type="entry name" value="Pyridox_ox_2"/>
    <property type="match status" value="1"/>
</dbReference>
<dbReference type="STRING" id="68223.GCA_002028425_03494"/>
<evidence type="ECO:0000313" key="1">
    <source>
        <dbReference type="EMBL" id="KJY27830.1"/>
    </source>
</evidence>
<comment type="caution">
    <text evidence="1">The sequence shown here is derived from an EMBL/GenBank/DDBJ whole genome shotgun (WGS) entry which is preliminary data.</text>
</comment>
<gene>
    <name evidence="1" type="ORF">VR44_26670</name>
</gene>
<sequence length="142" mass="15436">MSPEETAAVELLRRVPYGRVATSMRALPFLAVARHIVVGGRIVLRMHAGFGYHHACNGSVVSYGADNVNSGAPRLWSVQVTGTARLAEPTTAELELFGPAPHFVDGEVFDPVYMRIEPQFVTVHTLGAGNSGRYDRPRLHAL</sequence>
<dbReference type="InterPro" id="IPR024747">
    <property type="entry name" value="Pyridox_Oxase-rel"/>
</dbReference>
<dbReference type="PATRIC" id="fig|68223.7.peg.1493"/>
<dbReference type="OrthoDB" id="4279675at2"/>
<dbReference type="Gene3D" id="2.30.110.10">
    <property type="entry name" value="Electron Transport, Fmn-binding Protein, Chain A"/>
    <property type="match status" value="1"/>
</dbReference>
<dbReference type="RefSeq" id="WP_045950155.1">
    <property type="nucleotide sequence ID" value="NZ_JZWV01000793.1"/>
</dbReference>
<keyword evidence="2" id="KW-1185">Reference proteome</keyword>
<dbReference type="AlphaFoldDB" id="A0A0F4J0M2"/>
<organism evidence="1 2">
    <name type="scientific">Streptomyces katrae</name>
    <dbReference type="NCBI Taxonomy" id="68223"/>
    <lineage>
        <taxon>Bacteria</taxon>
        <taxon>Bacillati</taxon>
        <taxon>Actinomycetota</taxon>
        <taxon>Actinomycetes</taxon>
        <taxon>Kitasatosporales</taxon>
        <taxon>Streptomycetaceae</taxon>
        <taxon>Streptomyces</taxon>
    </lineage>
</organism>
<evidence type="ECO:0000313" key="2">
    <source>
        <dbReference type="Proteomes" id="UP000033551"/>
    </source>
</evidence>
<proteinExistence type="predicted"/>
<protein>
    <submittedName>
        <fullName evidence="1">Lpp-LpqN domain-containing protein</fullName>
    </submittedName>
</protein>
<dbReference type="Proteomes" id="UP000033551">
    <property type="component" value="Unassembled WGS sequence"/>
</dbReference>
<accession>A0A0F4J0M2</accession>
<dbReference type="SUPFAM" id="SSF50475">
    <property type="entry name" value="FMN-binding split barrel"/>
    <property type="match status" value="1"/>
</dbReference>
<dbReference type="InterPro" id="IPR012349">
    <property type="entry name" value="Split_barrel_FMN-bd"/>
</dbReference>